<feature type="compositionally biased region" description="Polar residues" evidence="1">
    <location>
        <begin position="486"/>
        <end position="495"/>
    </location>
</feature>
<evidence type="ECO:0000256" key="1">
    <source>
        <dbReference type="SAM" id="MobiDB-lite"/>
    </source>
</evidence>
<keyword evidence="3" id="KW-1185">Reference proteome</keyword>
<accession>A0AA88H0M8</accession>
<reference evidence="2 3" key="1">
    <citation type="journal article" date="2018" name="BMC Genomics">
        <title>The genome of Naegleria lovaniensis, the basis for a comparative approach to unravel pathogenicity factors of the human pathogenic amoeba N. fowleri.</title>
        <authorList>
            <person name="Liechti N."/>
            <person name="Schurch N."/>
            <person name="Bruggmann R."/>
            <person name="Wittwer M."/>
        </authorList>
    </citation>
    <scope>NUCLEOTIDE SEQUENCE [LARGE SCALE GENOMIC DNA]</scope>
    <source>
        <strain evidence="2 3">ATCC 30569</strain>
    </source>
</reference>
<protein>
    <submittedName>
        <fullName evidence="2">Uncharacterized protein</fullName>
    </submittedName>
</protein>
<evidence type="ECO:0000313" key="2">
    <source>
        <dbReference type="EMBL" id="KAG2394049.1"/>
    </source>
</evidence>
<dbReference type="Proteomes" id="UP000816034">
    <property type="component" value="Unassembled WGS sequence"/>
</dbReference>
<evidence type="ECO:0000313" key="3">
    <source>
        <dbReference type="Proteomes" id="UP000816034"/>
    </source>
</evidence>
<name>A0AA88H0M8_NAELO</name>
<dbReference type="EMBL" id="PYSW02000001">
    <property type="protein sequence ID" value="KAG2394049.1"/>
    <property type="molecule type" value="Genomic_DNA"/>
</dbReference>
<comment type="caution">
    <text evidence="2">The sequence shown here is derived from an EMBL/GenBank/DDBJ whole genome shotgun (WGS) entry which is preliminary data.</text>
</comment>
<dbReference type="GeneID" id="68096268"/>
<feature type="compositionally biased region" description="Low complexity" evidence="1">
    <location>
        <begin position="225"/>
        <end position="247"/>
    </location>
</feature>
<feature type="region of interest" description="Disordered" evidence="1">
    <location>
        <begin position="214"/>
        <end position="248"/>
    </location>
</feature>
<dbReference type="RefSeq" id="XP_044555943.1">
    <property type="nucleotide sequence ID" value="XM_044693383.1"/>
</dbReference>
<feature type="compositionally biased region" description="Polar residues" evidence="1">
    <location>
        <begin position="214"/>
        <end position="224"/>
    </location>
</feature>
<feature type="region of interest" description="Disordered" evidence="1">
    <location>
        <begin position="472"/>
        <end position="495"/>
    </location>
</feature>
<dbReference type="AlphaFoldDB" id="A0AA88H0M8"/>
<gene>
    <name evidence="2" type="ORF">C9374_003813</name>
</gene>
<sequence>MSNYDCGVENHPLDNYEANNFHIISNDATQFTNDHLSLDFKIFSQHQPFSLNMRGSSNLRSNTHLTIKDENDNMLRMRLIGSSFVLTQQGESPTKYFNIQNETHDEECFVQKGIFDVEVKSPQPFVYNQNLKLVVSKIAKKTARHISKYITFLIEVEGVGCFILSFGHKKCMKTSVVFATCVYVSKFFIQEGSNQSDDNQSDTVVVSCQRRSIQYSSDQPSPVLSQSSGQYPQSSSSSPYSSSGSPSFQTASPLLINIPSHEKRRSTSFNQIDSPFFMKPLLYQSESNCFAKTSFHSSTYSTSPLTTTKQASREYVTQRYTSNSFDNSPSTPTPLSGLTQKSTLFKCDLSFCEFQTCPLATIFNHSSEGFDPQDRISVVFVACEPEHVVIHPGLIVSVASDRITFRLPAIPLDYCNLHHIKAKMYVRINDRVVFVNHFEFRNSEHDFAFEPLGYLFSATSNSQALSMIFESHNHHSPGKSSPPQPNLYQPYQSSTSSGPYIKHHFFY</sequence>
<organism evidence="2 3">
    <name type="scientific">Naegleria lovaniensis</name>
    <name type="common">Amoeba</name>
    <dbReference type="NCBI Taxonomy" id="51637"/>
    <lineage>
        <taxon>Eukaryota</taxon>
        <taxon>Discoba</taxon>
        <taxon>Heterolobosea</taxon>
        <taxon>Tetramitia</taxon>
        <taxon>Eutetramitia</taxon>
        <taxon>Vahlkampfiidae</taxon>
        <taxon>Naegleria</taxon>
    </lineage>
</organism>
<proteinExistence type="predicted"/>